<feature type="region of interest" description="Disordered" evidence="2">
    <location>
        <begin position="207"/>
        <end position="229"/>
    </location>
</feature>
<dbReference type="HOGENOM" id="CLU_069166_0_0_1"/>
<feature type="compositionally biased region" description="Polar residues" evidence="2">
    <location>
        <begin position="277"/>
        <end position="286"/>
    </location>
</feature>
<feature type="coiled-coil region" evidence="1">
    <location>
        <begin position="91"/>
        <end position="145"/>
    </location>
</feature>
<feature type="compositionally biased region" description="Low complexity" evidence="2">
    <location>
        <begin position="287"/>
        <end position="318"/>
    </location>
</feature>
<dbReference type="RefSeq" id="XP_006682189.1">
    <property type="nucleotide sequence ID" value="XM_006682126.1"/>
</dbReference>
<proteinExistence type="predicted"/>
<evidence type="ECO:0000256" key="2">
    <source>
        <dbReference type="SAM" id="MobiDB-lite"/>
    </source>
</evidence>
<feature type="signal peptide" evidence="3">
    <location>
        <begin position="1"/>
        <end position="18"/>
    </location>
</feature>
<protein>
    <submittedName>
        <fullName evidence="4">Uncharacterized protein</fullName>
    </submittedName>
</protein>
<name>F4PC15_BATDJ</name>
<gene>
    <name evidence="4" type="ORF">BATDEDRAFT_27908</name>
</gene>
<keyword evidence="1" id="KW-0175">Coiled coil</keyword>
<feature type="chain" id="PRO_5003312876" evidence="3">
    <location>
        <begin position="19"/>
        <end position="383"/>
    </location>
</feature>
<evidence type="ECO:0000256" key="3">
    <source>
        <dbReference type="SAM" id="SignalP"/>
    </source>
</evidence>
<feature type="compositionally biased region" description="Polar residues" evidence="2">
    <location>
        <begin position="319"/>
        <end position="335"/>
    </location>
</feature>
<organism evidence="4 5">
    <name type="scientific">Batrachochytrium dendrobatidis (strain JAM81 / FGSC 10211)</name>
    <name type="common">Frog chytrid fungus</name>
    <dbReference type="NCBI Taxonomy" id="684364"/>
    <lineage>
        <taxon>Eukaryota</taxon>
        <taxon>Fungi</taxon>
        <taxon>Fungi incertae sedis</taxon>
        <taxon>Chytridiomycota</taxon>
        <taxon>Chytridiomycota incertae sedis</taxon>
        <taxon>Chytridiomycetes</taxon>
        <taxon>Rhizophydiales</taxon>
        <taxon>Rhizophydiales incertae sedis</taxon>
        <taxon>Batrachochytrium</taxon>
    </lineage>
</organism>
<dbReference type="InParanoid" id="F4PC15"/>
<dbReference type="AlphaFoldDB" id="F4PC15"/>
<accession>F4PC15</accession>
<feature type="region of interest" description="Disordered" evidence="2">
    <location>
        <begin position="358"/>
        <end position="383"/>
    </location>
</feature>
<dbReference type="EMBL" id="GL882893">
    <property type="protein sequence ID" value="EGF77229.1"/>
    <property type="molecule type" value="Genomic_DNA"/>
</dbReference>
<evidence type="ECO:0000256" key="1">
    <source>
        <dbReference type="SAM" id="Coils"/>
    </source>
</evidence>
<keyword evidence="5" id="KW-1185">Reference proteome</keyword>
<dbReference type="GeneID" id="18239453"/>
<reference evidence="4 5" key="1">
    <citation type="submission" date="2009-12" db="EMBL/GenBank/DDBJ databases">
        <title>The draft genome of Batrachochytrium dendrobatidis.</title>
        <authorList>
            <consortium name="US DOE Joint Genome Institute (JGI-PGF)"/>
            <person name="Kuo A."/>
            <person name="Salamov A."/>
            <person name="Schmutz J."/>
            <person name="Lucas S."/>
            <person name="Pitluck S."/>
            <person name="Rosenblum E."/>
            <person name="Stajich J."/>
            <person name="Eisen M."/>
            <person name="Grigoriev I.V."/>
        </authorList>
    </citation>
    <scope>NUCLEOTIDE SEQUENCE [LARGE SCALE GENOMIC DNA]</scope>
    <source>
        <strain evidence="5">JAM81 / FGSC 10211</strain>
    </source>
</reference>
<feature type="region of interest" description="Disordered" evidence="2">
    <location>
        <begin position="259"/>
        <end position="340"/>
    </location>
</feature>
<dbReference type="Proteomes" id="UP000007241">
    <property type="component" value="Unassembled WGS sequence"/>
</dbReference>
<evidence type="ECO:0000313" key="5">
    <source>
        <dbReference type="Proteomes" id="UP000007241"/>
    </source>
</evidence>
<evidence type="ECO:0000313" key="4">
    <source>
        <dbReference type="EMBL" id="EGF77229.1"/>
    </source>
</evidence>
<sequence length="383" mass="43075">MKLTILASILLACSVTTASPVNPSASASLSTESILLADLSSAAIFLEVSSEDDQSQIELSTFPVEDQDLVKDYLSKVINLPKAPESVKNQIAAQKERIAELDKQYQQLIHKSQEKSHTSQYKDKVERAKLELKAQSLELFNLEKQDDVLKSEYDTALFDLNRIQRKAAQSLLQRYEYASSVRLCLRFGTKVYSLEIKRRLRNRVLRRPAASEERSADETPSPPQQEIQNSLPSYQDIMGDTEEYEVGLENFEVEPPSYDEVMLNPENFPKDLETHTTEPSLVETSITQPTQTFSSVSSTQISSSVSSSMQTDSPSMQTASPNMQTAPSSMQTASPSRRRVLPTIRVVYPSRQRNLPNLRITLPNFMKKSKSSLNQPRRDDSSD</sequence>
<keyword evidence="3" id="KW-0732">Signal</keyword>